<keyword evidence="9" id="KW-1015">Disulfide bond</keyword>
<reference evidence="12 13" key="1">
    <citation type="submission" date="2013-11" db="EMBL/GenBank/DDBJ databases">
        <title>Draft genome of the bovine lungworm Dictyocaulus viviparus.</title>
        <authorList>
            <person name="Mitreva M."/>
        </authorList>
    </citation>
    <scope>NUCLEOTIDE SEQUENCE [LARGE SCALE GENOMIC DNA]</scope>
    <source>
        <strain evidence="12 13">HannoverDv2000</strain>
    </source>
</reference>
<reference evidence="13" key="2">
    <citation type="journal article" date="2016" name="Sci. Rep.">
        <title>Dictyocaulus viviparus genome, variome and transcriptome elucidate lungworm biology and support future intervention.</title>
        <authorList>
            <person name="McNulty S.N."/>
            <person name="Strube C."/>
            <person name="Rosa B.A."/>
            <person name="Martin J.C."/>
            <person name="Tyagi R."/>
            <person name="Choi Y.J."/>
            <person name="Wang Q."/>
            <person name="Hallsworth Pepin K."/>
            <person name="Zhang X."/>
            <person name="Ozersky P."/>
            <person name="Wilson R.K."/>
            <person name="Sternberg P.W."/>
            <person name="Gasser R.B."/>
            <person name="Mitreva M."/>
        </authorList>
    </citation>
    <scope>NUCLEOTIDE SEQUENCE [LARGE SCALE GENOMIC DNA]</scope>
    <source>
        <strain evidence="13">HannoverDv2000</strain>
    </source>
</reference>
<evidence type="ECO:0000313" key="13">
    <source>
        <dbReference type="Proteomes" id="UP000053766"/>
    </source>
</evidence>
<keyword evidence="5" id="KW-0732">Signal</keyword>
<evidence type="ECO:0000256" key="5">
    <source>
        <dbReference type="ARBA" id="ARBA00022729"/>
    </source>
</evidence>
<organism evidence="12 13">
    <name type="scientific">Dictyocaulus viviparus</name>
    <name type="common">Bovine lungworm</name>
    <dbReference type="NCBI Taxonomy" id="29172"/>
    <lineage>
        <taxon>Eukaryota</taxon>
        <taxon>Metazoa</taxon>
        <taxon>Ecdysozoa</taxon>
        <taxon>Nematoda</taxon>
        <taxon>Chromadorea</taxon>
        <taxon>Rhabditida</taxon>
        <taxon>Rhabditina</taxon>
        <taxon>Rhabditomorpha</taxon>
        <taxon>Strongyloidea</taxon>
        <taxon>Metastrongylidae</taxon>
        <taxon>Dictyocaulus</taxon>
    </lineage>
</organism>
<dbReference type="InterPro" id="IPR000483">
    <property type="entry name" value="Cys-rich_flank_reg_C"/>
</dbReference>
<dbReference type="InterPro" id="IPR052313">
    <property type="entry name" value="GPIb-IX-V_Complex"/>
</dbReference>
<name>A0A0D8XCY4_DICVI</name>
<dbReference type="Pfam" id="PF01462">
    <property type="entry name" value="LRRNT"/>
    <property type="match status" value="1"/>
</dbReference>
<feature type="domain" description="LRRNT" evidence="10">
    <location>
        <begin position="113"/>
        <end position="145"/>
    </location>
</feature>
<evidence type="ECO:0000256" key="9">
    <source>
        <dbReference type="ARBA" id="ARBA00023157"/>
    </source>
</evidence>
<dbReference type="OrthoDB" id="283575at2759"/>
<dbReference type="SUPFAM" id="SSF52058">
    <property type="entry name" value="L domain-like"/>
    <property type="match status" value="1"/>
</dbReference>
<sequence length="210" mass="23866">MVNSYIDFSLETSVISTWSSLEVLTLNGNNLTTLDKLENLSNLRLFRLGENPWHCDCRLKWMKQILNEQSSTNIKCMRPVYLQGRILNNVDDSLMKCSGIEKRDTVSCADAHVCPPACSCTETTVDCRDRGLTHVPEWLVELQKARGIETSGARCEAPKRLARKRFASLSREKFRCRGSEVYQTHRADECFIDVDCPAQCICHGTIVDCR</sequence>
<dbReference type="PROSITE" id="PS51450">
    <property type="entry name" value="LRR"/>
    <property type="match status" value="1"/>
</dbReference>
<keyword evidence="7" id="KW-1133">Transmembrane helix</keyword>
<keyword evidence="2" id="KW-0433">Leucine-rich repeat</keyword>
<evidence type="ECO:0000256" key="7">
    <source>
        <dbReference type="ARBA" id="ARBA00022989"/>
    </source>
</evidence>
<dbReference type="AlphaFoldDB" id="A0A0D8XCY4"/>
<dbReference type="SMART" id="SM00082">
    <property type="entry name" value="LRRCT"/>
    <property type="match status" value="2"/>
</dbReference>
<proteinExistence type="predicted"/>
<keyword evidence="8" id="KW-0472">Membrane</keyword>
<dbReference type="InterPro" id="IPR032675">
    <property type="entry name" value="LRR_dom_sf"/>
</dbReference>
<evidence type="ECO:0000256" key="4">
    <source>
        <dbReference type="ARBA" id="ARBA00022696"/>
    </source>
</evidence>
<feature type="domain" description="LRRCT" evidence="11">
    <location>
        <begin position="51"/>
        <end position="98"/>
    </location>
</feature>
<evidence type="ECO:0000256" key="6">
    <source>
        <dbReference type="ARBA" id="ARBA00022889"/>
    </source>
</evidence>
<dbReference type="PANTHER" id="PTHR22650">
    <property type="entry name" value="GLYCOPROTEIN IB BETA"/>
    <property type="match status" value="1"/>
</dbReference>
<dbReference type="GO" id="GO:0007599">
    <property type="term" value="P:hemostasis"/>
    <property type="evidence" value="ECO:0007669"/>
    <property type="project" value="UniProtKB-KW"/>
</dbReference>
<accession>A0A0D8XCY4</accession>
<dbReference type="STRING" id="29172.A0A0D8XCY4"/>
<dbReference type="Gene3D" id="3.80.10.10">
    <property type="entry name" value="Ribonuclease Inhibitor"/>
    <property type="match status" value="2"/>
</dbReference>
<keyword evidence="6" id="KW-0130">Cell adhesion</keyword>
<dbReference type="InterPro" id="IPR001611">
    <property type="entry name" value="Leu-rich_rpt"/>
</dbReference>
<dbReference type="EMBL" id="KN716808">
    <property type="protein sequence ID" value="KJH41519.1"/>
    <property type="molecule type" value="Genomic_DNA"/>
</dbReference>
<feature type="domain" description="LRRCT" evidence="11">
    <location>
        <begin position="137"/>
        <end position="177"/>
    </location>
</feature>
<gene>
    <name evidence="12" type="ORF">DICVIV_12509</name>
</gene>
<keyword evidence="3" id="KW-0812">Transmembrane</keyword>
<dbReference type="GO" id="GO:0016020">
    <property type="term" value="C:membrane"/>
    <property type="evidence" value="ECO:0007669"/>
    <property type="project" value="UniProtKB-SubCell"/>
</dbReference>
<evidence type="ECO:0000313" key="12">
    <source>
        <dbReference type="EMBL" id="KJH41519.1"/>
    </source>
</evidence>
<evidence type="ECO:0000259" key="10">
    <source>
        <dbReference type="SMART" id="SM00013"/>
    </source>
</evidence>
<dbReference type="InterPro" id="IPR000372">
    <property type="entry name" value="LRRNT"/>
</dbReference>
<dbReference type="Proteomes" id="UP000053766">
    <property type="component" value="Unassembled WGS sequence"/>
</dbReference>
<dbReference type="PANTHER" id="PTHR22650:SF4">
    <property type="entry name" value="LEUCINE-RICH REPEAT AND TRANSMEMBRANE DOMAIN-CONTAINING PROTEIN 2-LIKE"/>
    <property type="match status" value="1"/>
</dbReference>
<dbReference type="SMART" id="SM00013">
    <property type="entry name" value="LRRNT"/>
    <property type="match status" value="1"/>
</dbReference>
<evidence type="ECO:0000256" key="3">
    <source>
        <dbReference type="ARBA" id="ARBA00022692"/>
    </source>
</evidence>
<comment type="subcellular location">
    <subcellularLocation>
        <location evidence="1">Membrane</location>
        <topology evidence="1">Single-pass type I membrane protein</topology>
    </subcellularLocation>
</comment>
<evidence type="ECO:0000256" key="2">
    <source>
        <dbReference type="ARBA" id="ARBA00022614"/>
    </source>
</evidence>
<keyword evidence="13" id="KW-1185">Reference proteome</keyword>
<evidence type="ECO:0000256" key="1">
    <source>
        <dbReference type="ARBA" id="ARBA00004479"/>
    </source>
</evidence>
<keyword evidence="4" id="KW-0356">Hemostasis</keyword>
<dbReference type="GO" id="GO:0007155">
    <property type="term" value="P:cell adhesion"/>
    <property type="evidence" value="ECO:0007669"/>
    <property type="project" value="UniProtKB-KW"/>
</dbReference>
<protein>
    <submittedName>
        <fullName evidence="12">Leucine rich repeat domain protein</fullName>
    </submittedName>
</protein>
<evidence type="ECO:0000259" key="11">
    <source>
        <dbReference type="SMART" id="SM00082"/>
    </source>
</evidence>
<evidence type="ECO:0000256" key="8">
    <source>
        <dbReference type="ARBA" id="ARBA00023136"/>
    </source>
</evidence>